<dbReference type="Gene3D" id="1.10.1660.10">
    <property type="match status" value="1"/>
</dbReference>
<keyword evidence="3" id="KW-0238">DNA-binding</keyword>
<feature type="domain" description="HTH merR-type" evidence="5">
    <location>
        <begin position="1"/>
        <end position="72"/>
    </location>
</feature>
<name>A0AAJ4A4Y2_9BACT</name>
<dbReference type="KEGG" id="suln:FJR47_08575"/>
<dbReference type="AlphaFoldDB" id="A0AAJ4A4Y2"/>
<evidence type="ECO:0000256" key="3">
    <source>
        <dbReference type="ARBA" id="ARBA00023125"/>
    </source>
</evidence>
<proteinExistence type="predicted"/>
<keyword evidence="2" id="KW-0805">Transcription regulation</keyword>
<evidence type="ECO:0000256" key="4">
    <source>
        <dbReference type="ARBA" id="ARBA00023163"/>
    </source>
</evidence>
<dbReference type="InterPro" id="IPR000551">
    <property type="entry name" value="MerR-type_HTH_dom"/>
</dbReference>
<evidence type="ECO:0000313" key="6">
    <source>
        <dbReference type="EMBL" id="QFR43967.1"/>
    </source>
</evidence>
<evidence type="ECO:0000256" key="2">
    <source>
        <dbReference type="ARBA" id="ARBA00023015"/>
    </source>
</evidence>
<sequence length="226" mass="26747">MEYKISEVVKRTQIPKSTILYYIREGLLPEAKKLKSNVHRYSNEHIELLEYIKYMKQEMGSSNEQIKTILQNKNQSLSSSFSRIAPLMQTLGNISKDTKHYTKKAFIKEYKIDTLFLDELLNEDILMPLGDDDFTQKEAFVVNLVKKFQEIGVDYTILKKYVHHAKILAELEYKMQKELCAMRDDQNFSTLWKIMFETLFNAKEYIFNRATHKVMHSALKEEILKK</sequence>
<dbReference type="PROSITE" id="PS50937">
    <property type="entry name" value="HTH_MERR_2"/>
    <property type="match status" value="1"/>
</dbReference>
<dbReference type="PANTHER" id="PTHR30204:SF69">
    <property type="entry name" value="MERR-FAMILY TRANSCRIPTIONAL REGULATOR"/>
    <property type="match status" value="1"/>
</dbReference>
<gene>
    <name evidence="6" type="ORF">FJR47_08575</name>
</gene>
<dbReference type="Pfam" id="PF13411">
    <property type="entry name" value="MerR_1"/>
    <property type="match status" value="1"/>
</dbReference>
<reference evidence="7" key="1">
    <citation type="submission" date="2019-06" db="EMBL/GenBank/DDBJ databases">
        <title>Sulfurimonas gotlandica sp. nov., a chemoautotrophic and psychrotolerant epsilonproteobacterium isolated from a pelagic redoxcline, and an emended description of the genus Sulfurimonas.</title>
        <authorList>
            <person name="Wang S."/>
            <person name="Jiang L."/>
            <person name="Shao Z."/>
        </authorList>
    </citation>
    <scope>NUCLEOTIDE SEQUENCE [LARGE SCALE GENOMIC DNA]</scope>
    <source>
        <strain evidence="7">1-1N</strain>
    </source>
</reference>
<dbReference type="CDD" id="cd04780">
    <property type="entry name" value="HTH_MerR-like_sg5"/>
    <property type="match status" value="1"/>
</dbReference>
<keyword evidence="4" id="KW-0804">Transcription</keyword>
<protein>
    <submittedName>
        <fullName evidence="6">MerR family transcriptional regulator</fullName>
    </submittedName>
</protein>
<dbReference type="SMART" id="SM00422">
    <property type="entry name" value="HTH_MERR"/>
    <property type="match status" value="1"/>
</dbReference>
<dbReference type="InterPro" id="IPR009061">
    <property type="entry name" value="DNA-bd_dom_put_sf"/>
</dbReference>
<evidence type="ECO:0000313" key="7">
    <source>
        <dbReference type="Proteomes" id="UP000326061"/>
    </source>
</evidence>
<accession>A0AAJ4A4Y2</accession>
<organism evidence="6 7">
    <name type="scientific">Sulfurimonas xiamenensis</name>
    <dbReference type="NCBI Taxonomy" id="2590021"/>
    <lineage>
        <taxon>Bacteria</taxon>
        <taxon>Pseudomonadati</taxon>
        <taxon>Campylobacterota</taxon>
        <taxon>Epsilonproteobacteria</taxon>
        <taxon>Campylobacterales</taxon>
        <taxon>Sulfurimonadaceae</taxon>
        <taxon>Sulfurimonas</taxon>
    </lineage>
</organism>
<evidence type="ECO:0000259" key="5">
    <source>
        <dbReference type="PROSITE" id="PS50937"/>
    </source>
</evidence>
<dbReference type="SUPFAM" id="SSF46955">
    <property type="entry name" value="Putative DNA-binding domain"/>
    <property type="match status" value="1"/>
</dbReference>
<keyword evidence="7" id="KW-1185">Reference proteome</keyword>
<dbReference type="GO" id="GO:0003700">
    <property type="term" value="F:DNA-binding transcription factor activity"/>
    <property type="evidence" value="ECO:0007669"/>
    <property type="project" value="InterPro"/>
</dbReference>
<evidence type="ECO:0000256" key="1">
    <source>
        <dbReference type="ARBA" id="ARBA00022491"/>
    </source>
</evidence>
<dbReference type="RefSeq" id="WP_152300027.1">
    <property type="nucleotide sequence ID" value="NZ_CP041166.1"/>
</dbReference>
<dbReference type="PANTHER" id="PTHR30204">
    <property type="entry name" value="REDOX-CYCLING DRUG-SENSING TRANSCRIPTIONAL ACTIVATOR SOXR"/>
    <property type="match status" value="1"/>
</dbReference>
<dbReference type="InterPro" id="IPR047057">
    <property type="entry name" value="MerR_fam"/>
</dbReference>
<keyword evidence="1" id="KW-0678">Repressor</keyword>
<dbReference type="Proteomes" id="UP000326061">
    <property type="component" value="Chromosome"/>
</dbReference>
<dbReference type="EMBL" id="CP041166">
    <property type="protein sequence ID" value="QFR43967.1"/>
    <property type="molecule type" value="Genomic_DNA"/>
</dbReference>
<dbReference type="GO" id="GO:0003677">
    <property type="term" value="F:DNA binding"/>
    <property type="evidence" value="ECO:0007669"/>
    <property type="project" value="UniProtKB-KW"/>
</dbReference>